<reference evidence="1" key="1">
    <citation type="submission" date="2020-11" db="EMBL/GenBank/DDBJ databases">
        <authorList>
            <consortium name="DOE Joint Genome Institute"/>
            <person name="Ahrendt S."/>
            <person name="Riley R."/>
            <person name="Andreopoulos W."/>
            <person name="Labutti K."/>
            <person name="Pangilinan J."/>
            <person name="Ruiz-Duenas F.J."/>
            <person name="Barrasa J.M."/>
            <person name="Sanchez-Garcia M."/>
            <person name="Camarero S."/>
            <person name="Miyauchi S."/>
            <person name="Serrano A."/>
            <person name="Linde D."/>
            <person name="Babiker R."/>
            <person name="Drula E."/>
            <person name="Ayuso-Fernandez I."/>
            <person name="Pacheco R."/>
            <person name="Padilla G."/>
            <person name="Ferreira P."/>
            <person name="Barriuso J."/>
            <person name="Kellner H."/>
            <person name="Castanera R."/>
            <person name="Alfaro M."/>
            <person name="Ramirez L."/>
            <person name="Pisabarro A.G."/>
            <person name="Kuo A."/>
            <person name="Tritt A."/>
            <person name="Lipzen A."/>
            <person name="He G."/>
            <person name="Yan M."/>
            <person name="Ng V."/>
            <person name="Cullen D."/>
            <person name="Martin F."/>
            <person name="Rosso M.-N."/>
            <person name="Henrissat B."/>
            <person name="Hibbett D."/>
            <person name="Martinez A.T."/>
            <person name="Grigoriev I.V."/>
        </authorList>
    </citation>
    <scope>NUCLEOTIDE SEQUENCE</scope>
    <source>
        <strain evidence="1">CBS 247.69</strain>
    </source>
</reference>
<dbReference type="Proteomes" id="UP000807353">
    <property type="component" value="Unassembled WGS sequence"/>
</dbReference>
<protein>
    <submittedName>
        <fullName evidence="1">Uncharacterized protein</fullName>
    </submittedName>
</protein>
<dbReference type="EMBL" id="MU150294">
    <property type="protein sequence ID" value="KAF9460769.1"/>
    <property type="molecule type" value="Genomic_DNA"/>
</dbReference>
<dbReference type="OrthoDB" id="3244206at2759"/>
<sequence length="294" mass="34751">MCLARGYWSLLVTKMPGTDLAQELRRLEDFVAKVQHESNSDTVKQDHRDIYSFIEEKVLSPKSELVNEVPPLWLVIYTIDSILRPTLAQDQIPDLLDLLATAEFYRGRSLDKARDAVTWSDYYQRPERRKEGRPLTSSQRIELLSLEENKHLWRKVYLTLVRRFCHLDLYFLWTAKSPSITDFFVRFNEYFPFLTSSRSGSPRLFYKGLSYEERLELGETATECCNFAQNTVQWALDQQRDSTLPMNELFHTQEFRETFPLPDDLESISEDTQKYLNWTQLSMRIVMKAFQDDI</sequence>
<keyword evidence="2" id="KW-1185">Reference proteome</keyword>
<proteinExistence type="predicted"/>
<evidence type="ECO:0000313" key="1">
    <source>
        <dbReference type="EMBL" id="KAF9460769.1"/>
    </source>
</evidence>
<evidence type="ECO:0000313" key="2">
    <source>
        <dbReference type="Proteomes" id="UP000807353"/>
    </source>
</evidence>
<name>A0A9P5Y1W5_9AGAR</name>
<accession>A0A9P5Y1W5</accession>
<dbReference type="AlphaFoldDB" id="A0A9P5Y1W5"/>
<organism evidence="1 2">
    <name type="scientific">Collybia nuda</name>
    <dbReference type="NCBI Taxonomy" id="64659"/>
    <lineage>
        <taxon>Eukaryota</taxon>
        <taxon>Fungi</taxon>
        <taxon>Dikarya</taxon>
        <taxon>Basidiomycota</taxon>
        <taxon>Agaricomycotina</taxon>
        <taxon>Agaricomycetes</taxon>
        <taxon>Agaricomycetidae</taxon>
        <taxon>Agaricales</taxon>
        <taxon>Tricholomatineae</taxon>
        <taxon>Clitocybaceae</taxon>
        <taxon>Collybia</taxon>
    </lineage>
</organism>
<gene>
    <name evidence="1" type="ORF">BDZ94DRAFT_886431</name>
</gene>
<comment type="caution">
    <text evidence="1">The sequence shown here is derived from an EMBL/GenBank/DDBJ whole genome shotgun (WGS) entry which is preliminary data.</text>
</comment>